<dbReference type="GO" id="GO:0016491">
    <property type="term" value="F:oxidoreductase activity"/>
    <property type="evidence" value="ECO:0007669"/>
    <property type="project" value="UniProtKB-KW"/>
</dbReference>
<evidence type="ECO:0000256" key="11">
    <source>
        <dbReference type="SAM" id="SignalP"/>
    </source>
</evidence>
<comment type="caution">
    <text evidence="13">The sequence shown here is derived from an EMBL/GenBank/DDBJ whole genome shotgun (WGS) entry which is preliminary data.</text>
</comment>
<name>A0A8J6H7L4_TENMO</name>
<feature type="domain" description="C2H2-type" evidence="12">
    <location>
        <begin position="1778"/>
        <end position="1805"/>
    </location>
</feature>
<evidence type="ECO:0000256" key="10">
    <source>
        <dbReference type="SAM" id="Phobius"/>
    </source>
</evidence>
<feature type="transmembrane region" description="Helical" evidence="10">
    <location>
        <begin position="1010"/>
        <end position="1032"/>
    </location>
</feature>
<protein>
    <recommendedName>
        <fullName evidence="12">C2H2-type domain-containing protein</fullName>
    </recommendedName>
</protein>
<evidence type="ECO:0000259" key="12">
    <source>
        <dbReference type="PROSITE" id="PS50157"/>
    </source>
</evidence>
<keyword evidence="10" id="KW-0812">Transmembrane</keyword>
<dbReference type="SMART" id="SM00355">
    <property type="entry name" value="ZnF_C2H2"/>
    <property type="match status" value="3"/>
</dbReference>
<feature type="region of interest" description="Disordered" evidence="9">
    <location>
        <begin position="1364"/>
        <end position="1383"/>
    </location>
</feature>
<evidence type="ECO:0000256" key="6">
    <source>
        <dbReference type="ARBA" id="ARBA00023002"/>
    </source>
</evidence>
<feature type="domain" description="C2H2-type" evidence="12">
    <location>
        <begin position="1806"/>
        <end position="1835"/>
    </location>
</feature>
<reference evidence="13" key="2">
    <citation type="submission" date="2021-08" db="EMBL/GenBank/DDBJ databases">
        <authorList>
            <person name="Eriksson T."/>
        </authorList>
    </citation>
    <scope>NUCLEOTIDE SEQUENCE</scope>
    <source>
        <strain evidence="13">Stoneville</strain>
        <tissue evidence="13">Whole head</tissue>
    </source>
</reference>
<feature type="chain" id="PRO_5035180464" description="C2H2-type domain-containing protein" evidence="11">
    <location>
        <begin position="18"/>
        <end position="1887"/>
    </location>
</feature>
<evidence type="ECO:0000256" key="2">
    <source>
        <dbReference type="ARBA" id="ARBA00022723"/>
    </source>
</evidence>
<dbReference type="CDD" id="cd05327">
    <property type="entry name" value="retinol-DH_like_SDR_c_like"/>
    <property type="match status" value="1"/>
</dbReference>
<evidence type="ECO:0000256" key="1">
    <source>
        <dbReference type="ARBA" id="ARBA00004123"/>
    </source>
</evidence>
<dbReference type="InterPro" id="IPR013818">
    <property type="entry name" value="Lipase"/>
</dbReference>
<dbReference type="SUPFAM" id="SSF57667">
    <property type="entry name" value="beta-beta-alpha zinc fingers"/>
    <property type="match status" value="2"/>
</dbReference>
<feature type="domain" description="C2H2-type" evidence="12">
    <location>
        <begin position="1836"/>
        <end position="1863"/>
    </location>
</feature>
<dbReference type="Pfam" id="PF00096">
    <property type="entry name" value="zf-C2H2"/>
    <property type="match status" value="3"/>
</dbReference>
<dbReference type="PROSITE" id="PS50157">
    <property type="entry name" value="ZINC_FINGER_C2H2_2"/>
    <property type="match status" value="3"/>
</dbReference>
<dbReference type="PRINTS" id="PR00081">
    <property type="entry name" value="GDHRDH"/>
</dbReference>
<keyword evidence="5" id="KW-0862">Zinc</keyword>
<evidence type="ECO:0000256" key="3">
    <source>
        <dbReference type="ARBA" id="ARBA00022737"/>
    </source>
</evidence>
<keyword evidence="14" id="KW-1185">Reference proteome</keyword>
<dbReference type="GO" id="GO:0008270">
    <property type="term" value="F:zinc ion binding"/>
    <property type="evidence" value="ECO:0007669"/>
    <property type="project" value="UniProtKB-KW"/>
</dbReference>
<evidence type="ECO:0000256" key="8">
    <source>
        <dbReference type="PROSITE-ProRule" id="PRU00042"/>
    </source>
</evidence>
<keyword evidence="10" id="KW-1133">Transmembrane helix</keyword>
<dbReference type="Gene3D" id="3.40.50.1820">
    <property type="entry name" value="alpha/beta hydrolase"/>
    <property type="match status" value="1"/>
</dbReference>
<dbReference type="SUPFAM" id="SSF53474">
    <property type="entry name" value="alpha/beta-Hydrolases"/>
    <property type="match status" value="1"/>
</dbReference>
<evidence type="ECO:0000256" key="9">
    <source>
        <dbReference type="SAM" id="MobiDB-lite"/>
    </source>
</evidence>
<keyword evidence="10" id="KW-0472">Membrane</keyword>
<dbReference type="CDD" id="cd00707">
    <property type="entry name" value="Pancreat_lipase_like"/>
    <property type="match status" value="1"/>
</dbReference>
<keyword evidence="2" id="KW-0479">Metal-binding</keyword>
<evidence type="ECO:0000256" key="5">
    <source>
        <dbReference type="ARBA" id="ARBA00022833"/>
    </source>
</evidence>
<evidence type="ECO:0000313" key="13">
    <source>
        <dbReference type="EMBL" id="KAH0809206.1"/>
    </source>
</evidence>
<dbReference type="FunFam" id="3.30.160.60:FF:000100">
    <property type="entry name" value="Zinc finger 45-like"/>
    <property type="match status" value="1"/>
</dbReference>
<dbReference type="GO" id="GO:0006629">
    <property type="term" value="P:lipid metabolic process"/>
    <property type="evidence" value="ECO:0007669"/>
    <property type="project" value="InterPro"/>
</dbReference>
<dbReference type="EMBL" id="JABDTM020028278">
    <property type="protein sequence ID" value="KAH0809206.1"/>
    <property type="molecule type" value="Genomic_DNA"/>
</dbReference>
<dbReference type="Gene3D" id="3.30.160.60">
    <property type="entry name" value="Classic Zinc Finger"/>
    <property type="match status" value="3"/>
</dbReference>
<evidence type="ECO:0000256" key="7">
    <source>
        <dbReference type="ARBA" id="ARBA00023242"/>
    </source>
</evidence>
<dbReference type="InterPro" id="IPR036291">
    <property type="entry name" value="NAD(P)-bd_dom_sf"/>
</dbReference>
<keyword evidence="6" id="KW-0560">Oxidoreductase</keyword>
<dbReference type="PANTHER" id="PTHR43157">
    <property type="entry name" value="PHOSPHATIDYLINOSITOL-GLYCAN BIOSYNTHESIS CLASS F PROTEIN-RELATED"/>
    <property type="match status" value="1"/>
</dbReference>
<evidence type="ECO:0000256" key="4">
    <source>
        <dbReference type="ARBA" id="ARBA00022771"/>
    </source>
</evidence>
<accession>A0A8J6H7L4</accession>
<dbReference type="Gene3D" id="3.40.50.720">
    <property type="entry name" value="NAD(P)-binding Rossmann-like Domain"/>
    <property type="match status" value="3"/>
</dbReference>
<keyword evidence="11" id="KW-0732">Signal</keyword>
<dbReference type="GO" id="GO:0016298">
    <property type="term" value="F:lipase activity"/>
    <property type="evidence" value="ECO:0007669"/>
    <property type="project" value="InterPro"/>
</dbReference>
<dbReference type="InterPro" id="IPR036236">
    <property type="entry name" value="Znf_C2H2_sf"/>
</dbReference>
<feature type="signal peptide" evidence="11">
    <location>
        <begin position="1"/>
        <end position="17"/>
    </location>
</feature>
<keyword evidence="7" id="KW-0539">Nucleus</keyword>
<feature type="transmembrane region" description="Helical" evidence="10">
    <location>
        <begin position="688"/>
        <end position="708"/>
    </location>
</feature>
<dbReference type="InterPro" id="IPR033906">
    <property type="entry name" value="Lipase_N"/>
</dbReference>
<feature type="transmembrane region" description="Helical" evidence="10">
    <location>
        <begin position="830"/>
        <end position="847"/>
    </location>
</feature>
<dbReference type="FunFam" id="3.30.160.60:FF:000145">
    <property type="entry name" value="Zinc finger protein 574"/>
    <property type="match status" value="1"/>
</dbReference>
<dbReference type="SUPFAM" id="SSF51735">
    <property type="entry name" value="NAD(P)-binding Rossmann-fold domains"/>
    <property type="match status" value="3"/>
</dbReference>
<dbReference type="PANTHER" id="PTHR43157:SF31">
    <property type="entry name" value="PHOSPHATIDYLINOSITOL-GLYCAN BIOSYNTHESIS CLASS F PROTEIN"/>
    <property type="match status" value="1"/>
</dbReference>
<dbReference type="Pfam" id="PF00106">
    <property type="entry name" value="adh_short"/>
    <property type="match status" value="3"/>
</dbReference>
<dbReference type="Pfam" id="PF00151">
    <property type="entry name" value="Lipase"/>
    <property type="match status" value="1"/>
</dbReference>
<keyword evidence="3" id="KW-0677">Repeat</keyword>
<dbReference type="InterPro" id="IPR002347">
    <property type="entry name" value="SDR_fam"/>
</dbReference>
<dbReference type="Proteomes" id="UP000719412">
    <property type="component" value="Unassembled WGS sequence"/>
</dbReference>
<dbReference type="FunFam" id="3.30.160.60:FF:000257">
    <property type="entry name" value="ZXD family zinc finger C"/>
    <property type="match status" value="1"/>
</dbReference>
<sequence length="1887" mass="209532">MLILLFSLTLFGECVLSQNYSREALREKYPNLGAAWVPMGLKEDGELVVGYLSSDGSEGRFSLSPEPSEVVTFTLYTREHVNGTTADIGKIFDKSKPTKFVTHGWLSSGTADTCVKIKNGFLQKYDANVFIMDWSEISGNVIYPIPMAATKGVGEYYSEFINNLVDSGVDPQTIHLVGHSLGAHVSGFAARRVKGKIGRVTGLDPALPGFNSPELVDGGHLNKSDADFVDVIHTCAGYLGMKMSIGDADFYPNGGSVPQPGCGSVFEMIEACSHGRSWEYFAASLVSSIPFMAYRCDSFDTFLQKEECKEEGVAMGEPTPVTARGDYYLKTGAEEPFVVKEVKKSNYSEMVVVLVILATIILSITIVVALAILAAIILSVAIKIYFKVTTRWCPSATCLVGKVAIVTGANTGIGYGIALDFAKRGAKVILACRNLNRAEEARLKIINESGNANVVVTLLDLSSFESVDNFVNTVTECEERLDILVNNAAIIEFDGCRLSKDGYVLIRQVNYFSVFLLTLGLTGLMERNESSRIVNLSSMMAKFVCNFKVNELYQFSGTLNDYSLTKLCINLFTIELANRLKQTGISVYSVNPGSVDTDILTGRYTPGPLIIMVKFLMRFCLKTVEEGAQTPIYCAVTKGIEMYSGEHFEECRKVDRYRTVKVPELPKKLWDVTEDILRLQLENNYSEMVVVSVILATIILCVAIKIYLKVTTRWCESATCLVGKAAIVTGANTGIGYGIALDFAKRGAKVILACRNLDRAEEARLKIIKESGSANVVVTLLDLSSFESVDNFVKTVTECEERLDILVNNAAMIEFDGCRLSKDGYVLIRQVNYFSVFLLTLGLIGLLKRNESSRIVNLSSMMAKFAYNFEVNDLYKFSGTLNDYSVTKLCINLFTIELADRLKQTGISVYSVNPGNVDTDILTGRYTPGPLKIMVKLVMSFFLKTIEEGAQTPIYCAVTKGIEMYSGENFEECRKVDRYSTVKVPELPKKLWDVTEDILRTYTHIFITDLMHYLLLFAAATALVVLLVKTYAKLTTGWCRSQTCLVGKTAIVTGANTGIGFETALDFAKRGARVILACRDEQRANEAHDRIVEETGNENVMVRLINMSSFDSVRAFAKEINATEDRLDILVNNAGAGGIGDKQSQDGHVLLMQINYFSSFLLTHLLIDLMKKTKKSRIVNVSSVAAKYARNFDVTNVDKFPGIYYVYYHSKLCNILFTIELAKRLDGTGITTYSLHPGAVKTEIFRHARGPAKLFLNTLKNLFFKTSEEGAQTTIYCAVAKGLEDHSGEHFADCRRVEPYKTATDPHLAKKLWQLTQEIVQLEAQEYGVGTPRVKLRKTPKKDESQIVRIRPYANILIALQSRPGSVSHPPGSGLGRERLGARNPPREVPFPWFIQLRSDKIFSDLGGISASSFCQLTACRPYQKVALLRRRRDFIVPFVHEIVAFIAPTVEGEKLPNYFNMTGNDVPGLCVTGFAHFLEAFAAGSPCITRHLIGEDFTVHALATVGQSWVNTCTPKNAIHPVRTTQFVFVPSGGVRLSPGPNWMISLDFSTGVIFFFAGQLTPDRFFIRGVATRIHHKKDCPLYNGVGGNLCDLLTTANRNPIILLGPPVKLVMQRDLWGENSELQRKSAKIRNEPIALISPDKVIVTSGIIVNTLAPHCALITQGQFLPMAVRLDAADRSGGTPSTRNFAETDAATKCPKIFRPWDTYQDDTVTTTSPQDKPGFRPVDPGPFLPPYADPVLLETLANNYAEEYLRVVNQEHQVKILNARKQRPKKYKCPHCDVGFSNNGQLKGHIRIHTGERPFKCDEKDCGKTFTRNEELTRHKRIHSGLRPFPCTHCGKRFGRKDHLKKHSRTHFQHRGVYAVPVMLPLEAWAYPYVPPMYGL</sequence>
<feature type="transmembrane region" description="Helical" evidence="10">
    <location>
        <begin position="350"/>
        <end position="382"/>
    </location>
</feature>
<dbReference type="InterPro" id="IPR029058">
    <property type="entry name" value="AB_hydrolase_fold"/>
</dbReference>
<evidence type="ECO:0000313" key="14">
    <source>
        <dbReference type="Proteomes" id="UP000719412"/>
    </source>
</evidence>
<dbReference type="PROSITE" id="PS00028">
    <property type="entry name" value="ZINC_FINGER_C2H2_1"/>
    <property type="match status" value="3"/>
</dbReference>
<keyword evidence="4 8" id="KW-0863">Zinc-finger</keyword>
<reference evidence="13" key="1">
    <citation type="journal article" date="2020" name="J Insects Food Feed">
        <title>The yellow mealworm (Tenebrio molitor) genome: a resource for the emerging insects as food and feed industry.</title>
        <authorList>
            <person name="Eriksson T."/>
            <person name="Andere A."/>
            <person name="Kelstrup H."/>
            <person name="Emery V."/>
            <person name="Picard C."/>
        </authorList>
    </citation>
    <scope>NUCLEOTIDE SEQUENCE</scope>
    <source>
        <strain evidence="13">Stoneville</strain>
        <tissue evidence="13">Whole head</tissue>
    </source>
</reference>
<dbReference type="InterPro" id="IPR013087">
    <property type="entry name" value="Znf_C2H2_type"/>
</dbReference>
<proteinExistence type="predicted"/>
<gene>
    <name evidence="13" type="ORF">GEV33_013588</name>
</gene>
<dbReference type="GO" id="GO:0005634">
    <property type="term" value="C:nucleus"/>
    <property type="evidence" value="ECO:0007669"/>
    <property type="project" value="UniProtKB-SubCell"/>
</dbReference>
<organism evidence="13 14">
    <name type="scientific">Tenebrio molitor</name>
    <name type="common">Yellow mealworm beetle</name>
    <dbReference type="NCBI Taxonomy" id="7067"/>
    <lineage>
        <taxon>Eukaryota</taxon>
        <taxon>Metazoa</taxon>
        <taxon>Ecdysozoa</taxon>
        <taxon>Arthropoda</taxon>
        <taxon>Hexapoda</taxon>
        <taxon>Insecta</taxon>
        <taxon>Pterygota</taxon>
        <taxon>Neoptera</taxon>
        <taxon>Endopterygota</taxon>
        <taxon>Coleoptera</taxon>
        <taxon>Polyphaga</taxon>
        <taxon>Cucujiformia</taxon>
        <taxon>Tenebrionidae</taxon>
        <taxon>Tenebrio</taxon>
    </lineage>
</organism>
<comment type="subcellular location">
    <subcellularLocation>
        <location evidence="1">Nucleus</location>
    </subcellularLocation>
</comment>